<sequence length="235" mass="25674">MDALVAGQLVSSLFAVSCVTISFCTNFLMVQDKANGTSKDLMITPIRSSVLSLSYFIASFLSSFMICFIGAGISFIYLAIVGFYLTIGDVFLFLFDVFLLVLFGTALSSLINIFLKTMGQISAVGTIVSAGYGFICGAYMPIASFSQGLQNVVMFLPGTYGTSLLRNHATNGVFQEMMNQGLPSSVITEMKNALDCNLYFFNQQVSIGVMYLILIVSTLLFIVIYVLVHRFKKAH</sequence>
<dbReference type="Proteomes" id="UP000886893">
    <property type="component" value="Unassembled WGS sequence"/>
</dbReference>
<dbReference type="Pfam" id="PF01061">
    <property type="entry name" value="ABC2_membrane"/>
    <property type="match status" value="1"/>
</dbReference>
<dbReference type="GO" id="GO:0016020">
    <property type="term" value="C:membrane"/>
    <property type="evidence" value="ECO:0007669"/>
    <property type="project" value="UniProtKB-SubCell"/>
</dbReference>
<protein>
    <submittedName>
        <fullName evidence="7">ABC transporter permease</fullName>
    </submittedName>
</protein>
<keyword evidence="2 5" id="KW-0812">Transmembrane</keyword>
<keyword evidence="4 5" id="KW-0472">Membrane</keyword>
<feature type="domain" description="ABC-2 type transporter transmembrane" evidence="6">
    <location>
        <begin position="13"/>
        <end position="166"/>
    </location>
</feature>
<evidence type="ECO:0000313" key="8">
    <source>
        <dbReference type="Proteomes" id="UP000886893"/>
    </source>
</evidence>
<evidence type="ECO:0000256" key="5">
    <source>
        <dbReference type="SAM" id="Phobius"/>
    </source>
</evidence>
<reference evidence="7" key="2">
    <citation type="journal article" date="2021" name="PeerJ">
        <title>Extensive microbial diversity within the chicken gut microbiome revealed by metagenomics and culture.</title>
        <authorList>
            <person name="Gilroy R."/>
            <person name="Ravi A."/>
            <person name="Getino M."/>
            <person name="Pursley I."/>
            <person name="Horton D.L."/>
            <person name="Alikhan N.F."/>
            <person name="Baker D."/>
            <person name="Gharbi K."/>
            <person name="Hall N."/>
            <person name="Watson M."/>
            <person name="Adriaenssens E.M."/>
            <person name="Foster-Nyarko E."/>
            <person name="Jarju S."/>
            <person name="Secka A."/>
            <person name="Antonio M."/>
            <person name="Oren A."/>
            <person name="Chaudhuri R.R."/>
            <person name="La Ragione R."/>
            <person name="Hildebrand F."/>
            <person name="Pallen M.J."/>
        </authorList>
    </citation>
    <scope>NUCLEOTIDE SEQUENCE</scope>
    <source>
        <strain evidence="7">14508</strain>
    </source>
</reference>
<organism evidence="7 8">
    <name type="scientific">Candidatus Caccosoma faecigallinarum</name>
    <dbReference type="NCBI Taxonomy" id="2840720"/>
    <lineage>
        <taxon>Bacteria</taxon>
        <taxon>Bacillati</taxon>
        <taxon>Bacillota</taxon>
        <taxon>Bacillota incertae sedis</taxon>
        <taxon>Candidatus Caccosoma</taxon>
    </lineage>
</organism>
<evidence type="ECO:0000256" key="2">
    <source>
        <dbReference type="ARBA" id="ARBA00022692"/>
    </source>
</evidence>
<evidence type="ECO:0000256" key="4">
    <source>
        <dbReference type="ARBA" id="ARBA00023136"/>
    </source>
</evidence>
<evidence type="ECO:0000256" key="3">
    <source>
        <dbReference type="ARBA" id="ARBA00022989"/>
    </source>
</evidence>
<feature type="transmembrane region" description="Helical" evidence="5">
    <location>
        <begin position="90"/>
        <end position="114"/>
    </location>
</feature>
<comment type="caution">
    <text evidence="7">The sequence shown here is derived from an EMBL/GenBank/DDBJ whole genome shotgun (WGS) entry which is preliminary data.</text>
</comment>
<dbReference type="GO" id="GO:0140359">
    <property type="term" value="F:ABC-type transporter activity"/>
    <property type="evidence" value="ECO:0007669"/>
    <property type="project" value="InterPro"/>
</dbReference>
<keyword evidence="3 5" id="KW-1133">Transmembrane helix</keyword>
<feature type="transmembrane region" description="Helical" evidence="5">
    <location>
        <begin position="208"/>
        <end position="228"/>
    </location>
</feature>
<feature type="transmembrane region" description="Helical" evidence="5">
    <location>
        <begin position="121"/>
        <end position="142"/>
    </location>
</feature>
<accession>A0A9D1G9C1</accession>
<evidence type="ECO:0000256" key="1">
    <source>
        <dbReference type="ARBA" id="ARBA00004141"/>
    </source>
</evidence>
<feature type="transmembrane region" description="Helical" evidence="5">
    <location>
        <begin position="51"/>
        <end position="84"/>
    </location>
</feature>
<evidence type="ECO:0000259" key="6">
    <source>
        <dbReference type="Pfam" id="PF01061"/>
    </source>
</evidence>
<dbReference type="EMBL" id="DVKI01000077">
    <property type="protein sequence ID" value="HIT17218.1"/>
    <property type="molecule type" value="Genomic_DNA"/>
</dbReference>
<gene>
    <name evidence="7" type="ORF">IAD04_02415</name>
</gene>
<evidence type="ECO:0000313" key="7">
    <source>
        <dbReference type="EMBL" id="HIT17218.1"/>
    </source>
</evidence>
<proteinExistence type="predicted"/>
<dbReference type="InterPro" id="IPR013525">
    <property type="entry name" value="ABC2_TM"/>
</dbReference>
<reference evidence="7" key="1">
    <citation type="submission" date="2020-10" db="EMBL/GenBank/DDBJ databases">
        <authorList>
            <person name="Gilroy R."/>
        </authorList>
    </citation>
    <scope>NUCLEOTIDE SEQUENCE</scope>
    <source>
        <strain evidence="7">14508</strain>
    </source>
</reference>
<feature type="transmembrane region" description="Helical" evidence="5">
    <location>
        <begin position="6"/>
        <end position="30"/>
    </location>
</feature>
<name>A0A9D1G9C1_9FIRM</name>
<dbReference type="AlphaFoldDB" id="A0A9D1G9C1"/>
<comment type="subcellular location">
    <subcellularLocation>
        <location evidence="1">Membrane</location>
        <topology evidence="1">Multi-pass membrane protein</topology>
    </subcellularLocation>
</comment>